<keyword evidence="7" id="KW-0998">Cell outer membrane</keyword>
<reference evidence="9 10" key="1">
    <citation type="submission" date="2020-04" db="EMBL/GenBank/DDBJ databases">
        <title>Genome sequencing of novel species.</title>
        <authorList>
            <person name="Heo J."/>
            <person name="Kim S.-J."/>
            <person name="Kim J.-S."/>
            <person name="Hong S.-B."/>
            <person name="Kwon S.-W."/>
        </authorList>
    </citation>
    <scope>NUCLEOTIDE SEQUENCE [LARGE SCALE GENOMIC DNA]</scope>
    <source>
        <strain evidence="9 10">F39-2</strain>
    </source>
</reference>
<dbReference type="Proteomes" id="UP000503278">
    <property type="component" value="Chromosome"/>
</dbReference>
<evidence type="ECO:0000256" key="5">
    <source>
        <dbReference type="ARBA" id="ARBA00022692"/>
    </source>
</evidence>
<evidence type="ECO:0000256" key="6">
    <source>
        <dbReference type="ARBA" id="ARBA00023136"/>
    </source>
</evidence>
<dbReference type="Gene3D" id="1.20.1600.10">
    <property type="entry name" value="Outer membrane efflux proteins (OEP)"/>
    <property type="match status" value="1"/>
</dbReference>
<keyword evidence="10" id="KW-1185">Reference proteome</keyword>
<proteinExistence type="inferred from homology"/>
<evidence type="ECO:0000256" key="4">
    <source>
        <dbReference type="ARBA" id="ARBA00022452"/>
    </source>
</evidence>
<accession>A0A7L5DX37</accession>
<keyword evidence="8" id="KW-0732">Signal</keyword>
<dbReference type="GO" id="GO:0015288">
    <property type="term" value="F:porin activity"/>
    <property type="evidence" value="ECO:0007669"/>
    <property type="project" value="TreeGrafter"/>
</dbReference>
<comment type="subcellular location">
    <subcellularLocation>
        <location evidence="1">Cell outer membrane</location>
    </subcellularLocation>
</comment>
<gene>
    <name evidence="9" type="ORF">HH214_01050</name>
</gene>
<evidence type="ECO:0000256" key="2">
    <source>
        <dbReference type="ARBA" id="ARBA00007613"/>
    </source>
</evidence>
<dbReference type="Pfam" id="PF02321">
    <property type="entry name" value="OEP"/>
    <property type="match status" value="1"/>
</dbReference>
<dbReference type="GO" id="GO:1990281">
    <property type="term" value="C:efflux pump complex"/>
    <property type="evidence" value="ECO:0007669"/>
    <property type="project" value="TreeGrafter"/>
</dbReference>
<dbReference type="InterPro" id="IPR003423">
    <property type="entry name" value="OMP_efflux"/>
</dbReference>
<sequence length="237" mass="26812">MNKIFTIATFLLFTVSIPCFVLAQNTIIPDISETYLDKLIATAKANYPHVKALDHRVDVAKNNIGKAKVAYFDPFTVSYVYQPNNTLNLYQSVDNSGSVNSHQSLFNGAQFGLFFSLGSLLQKPYQVKQARKELLVATDEKDEYLITLATLVKKRYYTYLQRIAALKLQSEASIDAETMLKNVRYKFEKGEETLDNYTKARITLTQQNESKIGAEANLFLAKADLEELIGDKLENIK</sequence>
<dbReference type="InterPro" id="IPR051906">
    <property type="entry name" value="TolC-like"/>
</dbReference>
<dbReference type="GO" id="GO:0009279">
    <property type="term" value="C:cell outer membrane"/>
    <property type="evidence" value="ECO:0007669"/>
    <property type="project" value="UniProtKB-SubCell"/>
</dbReference>
<evidence type="ECO:0000313" key="10">
    <source>
        <dbReference type="Proteomes" id="UP000503278"/>
    </source>
</evidence>
<dbReference type="GO" id="GO:0015562">
    <property type="term" value="F:efflux transmembrane transporter activity"/>
    <property type="evidence" value="ECO:0007669"/>
    <property type="project" value="InterPro"/>
</dbReference>
<feature type="chain" id="PRO_5029609925" evidence="8">
    <location>
        <begin position="24"/>
        <end position="237"/>
    </location>
</feature>
<feature type="signal peptide" evidence="8">
    <location>
        <begin position="1"/>
        <end position="23"/>
    </location>
</feature>
<evidence type="ECO:0000256" key="3">
    <source>
        <dbReference type="ARBA" id="ARBA00022448"/>
    </source>
</evidence>
<dbReference type="AlphaFoldDB" id="A0A7L5DX37"/>
<dbReference type="PANTHER" id="PTHR30026">
    <property type="entry name" value="OUTER MEMBRANE PROTEIN TOLC"/>
    <property type="match status" value="1"/>
</dbReference>
<evidence type="ECO:0000256" key="8">
    <source>
        <dbReference type="SAM" id="SignalP"/>
    </source>
</evidence>
<evidence type="ECO:0000256" key="7">
    <source>
        <dbReference type="ARBA" id="ARBA00023237"/>
    </source>
</evidence>
<dbReference type="PANTHER" id="PTHR30026:SF20">
    <property type="entry name" value="OUTER MEMBRANE PROTEIN TOLC"/>
    <property type="match status" value="1"/>
</dbReference>
<evidence type="ECO:0000256" key="1">
    <source>
        <dbReference type="ARBA" id="ARBA00004442"/>
    </source>
</evidence>
<keyword evidence="4" id="KW-1134">Transmembrane beta strand</keyword>
<dbReference type="SUPFAM" id="SSF56954">
    <property type="entry name" value="Outer membrane efflux proteins (OEP)"/>
    <property type="match status" value="1"/>
</dbReference>
<keyword evidence="3" id="KW-0813">Transport</keyword>
<keyword evidence="6" id="KW-0472">Membrane</keyword>
<protein>
    <submittedName>
        <fullName evidence="9">TolC family protein</fullName>
    </submittedName>
</protein>
<dbReference type="RefSeq" id="WP_169605577.1">
    <property type="nucleotide sequence ID" value="NZ_CP051682.1"/>
</dbReference>
<organism evidence="9 10">
    <name type="scientific">Mucilaginibacter robiniae</name>
    <dbReference type="NCBI Taxonomy" id="2728022"/>
    <lineage>
        <taxon>Bacteria</taxon>
        <taxon>Pseudomonadati</taxon>
        <taxon>Bacteroidota</taxon>
        <taxon>Sphingobacteriia</taxon>
        <taxon>Sphingobacteriales</taxon>
        <taxon>Sphingobacteriaceae</taxon>
        <taxon>Mucilaginibacter</taxon>
    </lineage>
</organism>
<dbReference type="KEGG" id="mrob:HH214_01050"/>
<evidence type="ECO:0000313" key="9">
    <source>
        <dbReference type="EMBL" id="QJD94559.1"/>
    </source>
</evidence>
<dbReference type="EMBL" id="CP051682">
    <property type="protein sequence ID" value="QJD94559.1"/>
    <property type="molecule type" value="Genomic_DNA"/>
</dbReference>
<keyword evidence="5" id="KW-0812">Transmembrane</keyword>
<comment type="similarity">
    <text evidence="2">Belongs to the outer membrane factor (OMF) (TC 1.B.17) family.</text>
</comment>
<name>A0A7L5DX37_9SPHI</name>